<protein>
    <recommendedName>
        <fullName evidence="3">Alpha-1,3/1,6-mannosyltransferase ALG2</fullName>
        <ecNumber evidence="3">2.4.1.132</ecNumber>
        <ecNumber evidence="3">2.4.1.257</ecNumber>
    </recommendedName>
    <alternativeName>
        <fullName evidence="3">GDP-Man:Man(1)GlcNAc(2)-PP-Dol alpha-1,3-mannosyltransferase</fullName>
    </alternativeName>
</protein>
<keyword evidence="3" id="KW-0472">Membrane</keyword>
<evidence type="ECO:0000256" key="2">
    <source>
        <dbReference type="ARBA" id="ARBA00022679"/>
    </source>
</evidence>
<dbReference type="SUPFAM" id="SSF53756">
    <property type="entry name" value="UDP-Glycosyltransferase/glycogen phosphorylase"/>
    <property type="match status" value="1"/>
</dbReference>
<gene>
    <name evidence="5" type="ORF">D8674_022602</name>
</gene>
<comment type="pathway">
    <text evidence="3">Protein modification; protein glycosylation.</text>
</comment>
<evidence type="ECO:0000313" key="5">
    <source>
        <dbReference type="EMBL" id="KAB2616014.1"/>
    </source>
</evidence>
<dbReference type="InterPro" id="IPR001296">
    <property type="entry name" value="Glyco_trans_1"/>
</dbReference>
<reference evidence="6" key="2">
    <citation type="submission" date="2019-10" db="EMBL/GenBank/DDBJ databases">
        <title>A de novo genome assembly of a pear dwarfing rootstock.</title>
        <authorList>
            <person name="Wang F."/>
            <person name="Wang J."/>
            <person name="Li S."/>
            <person name="Zhang Y."/>
            <person name="Fang M."/>
            <person name="Ma L."/>
            <person name="Zhao Y."/>
            <person name="Jiang S."/>
        </authorList>
    </citation>
    <scope>NUCLEOTIDE SEQUENCE [LARGE SCALE GENOMIC DNA]</scope>
</reference>
<comment type="function">
    <text evidence="3">Mannosylates Man(2)GlcNAc(2)-dolichol diphosphate and Man(1)GlcNAc(2)-dolichol diphosphate to form Man(3)GlcNAc(2)-dolichol diphosphate.</text>
</comment>
<reference evidence="5 6" key="1">
    <citation type="submission" date="2019-09" db="EMBL/GenBank/DDBJ databases">
        <authorList>
            <person name="Ou C."/>
        </authorList>
    </citation>
    <scope>NUCLEOTIDE SEQUENCE [LARGE SCALE GENOMIC DNA]</scope>
    <source>
        <strain evidence="5">S2</strain>
        <tissue evidence="5">Leaf</tissue>
    </source>
</reference>
<dbReference type="PANTHER" id="PTHR45918:SF1">
    <property type="entry name" value="ALPHA-1,3_1,6-MANNOSYLTRANSFERASE ALG2"/>
    <property type="match status" value="1"/>
</dbReference>
<dbReference type="EC" id="2.4.1.257" evidence="3"/>
<dbReference type="Proteomes" id="UP000327157">
    <property type="component" value="Chromosome 3"/>
</dbReference>
<dbReference type="PANTHER" id="PTHR45918">
    <property type="entry name" value="ALPHA-1,3/1,6-MANNOSYLTRANSFERASE ALG2"/>
    <property type="match status" value="1"/>
</dbReference>
<comment type="catalytic activity">
    <reaction evidence="3">
        <text>an alpha-D-Man-(1-&gt;3)-beta-D-Man-(1-&gt;4)-beta-D-GlcNAc-(1-&gt;4)-alpha-D-GlcNAc-diphospho-di-trans,poly-cis-dolichol + GDP-alpha-D-mannose = an alpha-D-Man-(1-&gt;3)-[alpha-D-Man-(1-&gt;6)]-beta-D-Man-(1-&gt;4)-beta-D-GlcNAc-(1-&gt;4)-alpha-D-GlcNAc-diphospho-di-trans,poly-cis-dolichol + GDP + H(+)</text>
        <dbReference type="Rhea" id="RHEA:29519"/>
        <dbReference type="Rhea" id="RHEA-COMP:19513"/>
        <dbReference type="Rhea" id="RHEA-COMP:19515"/>
        <dbReference type="ChEBI" id="CHEBI:15378"/>
        <dbReference type="ChEBI" id="CHEBI:57527"/>
        <dbReference type="ChEBI" id="CHEBI:58189"/>
        <dbReference type="ChEBI" id="CHEBI:132510"/>
        <dbReference type="ChEBI" id="CHEBI:132511"/>
        <dbReference type="EC" id="2.4.1.257"/>
    </reaction>
    <physiologicalReaction direction="left-to-right" evidence="3">
        <dbReference type="Rhea" id="RHEA:29520"/>
    </physiologicalReaction>
</comment>
<keyword evidence="2 3" id="KW-0808">Transferase</keyword>
<comment type="catalytic activity">
    <reaction evidence="3">
        <text>a beta-D-Man-(1-&gt;4)-beta-D-GlcNAc-(1-&gt;4)-alpha-D-GlcNAc-diphospho-di-trans,poly-cis-dolichol + GDP-alpha-D-mannose = an alpha-D-Man-(1-&gt;3)-beta-D-Man-(1-&gt;4)-beta-D-GlcNAc-(1-&gt;4)-alpha-D-GlcNAc-diphospho-di-trans,poly-cis-dolichol + GDP + H(+)</text>
        <dbReference type="Rhea" id="RHEA:29515"/>
        <dbReference type="Rhea" id="RHEA-COMP:19511"/>
        <dbReference type="Rhea" id="RHEA-COMP:19513"/>
        <dbReference type="ChEBI" id="CHEBI:15378"/>
        <dbReference type="ChEBI" id="CHEBI:57527"/>
        <dbReference type="ChEBI" id="CHEBI:58189"/>
        <dbReference type="ChEBI" id="CHEBI:58472"/>
        <dbReference type="ChEBI" id="CHEBI:132510"/>
        <dbReference type="EC" id="2.4.1.132"/>
    </reaction>
    <physiologicalReaction direction="left-to-right" evidence="3">
        <dbReference type="Rhea" id="RHEA:29516"/>
    </physiologicalReaction>
</comment>
<dbReference type="Gene3D" id="3.40.50.2000">
    <property type="entry name" value="Glycogen Phosphorylase B"/>
    <property type="match status" value="2"/>
</dbReference>
<dbReference type="EC" id="2.4.1.132" evidence="3"/>
<feature type="transmembrane region" description="Helical" evidence="3">
    <location>
        <begin position="123"/>
        <end position="142"/>
    </location>
</feature>
<dbReference type="InterPro" id="IPR027054">
    <property type="entry name" value="ALG2"/>
</dbReference>
<organism evidence="5 6">
    <name type="scientific">Pyrus ussuriensis x Pyrus communis</name>
    <dbReference type="NCBI Taxonomy" id="2448454"/>
    <lineage>
        <taxon>Eukaryota</taxon>
        <taxon>Viridiplantae</taxon>
        <taxon>Streptophyta</taxon>
        <taxon>Embryophyta</taxon>
        <taxon>Tracheophyta</taxon>
        <taxon>Spermatophyta</taxon>
        <taxon>Magnoliopsida</taxon>
        <taxon>eudicotyledons</taxon>
        <taxon>Gunneridae</taxon>
        <taxon>Pentapetalae</taxon>
        <taxon>rosids</taxon>
        <taxon>fabids</taxon>
        <taxon>Rosales</taxon>
        <taxon>Rosaceae</taxon>
        <taxon>Amygdaloideae</taxon>
        <taxon>Maleae</taxon>
        <taxon>Pyrus</taxon>
    </lineage>
</organism>
<evidence type="ECO:0000256" key="1">
    <source>
        <dbReference type="ARBA" id="ARBA00022676"/>
    </source>
</evidence>
<dbReference type="GO" id="GO:0004378">
    <property type="term" value="F:GDP-Man:Man(1)GlcNAc(2)-PP-Dol alpha-1,3-mannosyltransferase activity"/>
    <property type="evidence" value="ECO:0007669"/>
    <property type="project" value="UniProtKB-UniRule"/>
</dbReference>
<keyword evidence="1 3" id="KW-0328">Glycosyltransferase</keyword>
<comment type="similarity">
    <text evidence="3">Belongs to the glycosyltransferase group 1 family.</text>
</comment>
<keyword evidence="6" id="KW-1185">Reference proteome</keyword>
<dbReference type="GO" id="GO:0005789">
    <property type="term" value="C:endoplasmic reticulum membrane"/>
    <property type="evidence" value="ECO:0007669"/>
    <property type="project" value="UniProtKB-SubCell"/>
</dbReference>
<evidence type="ECO:0000313" key="6">
    <source>
        <dbReference type="Proteomes" id="UP000327157"/>
    </source>
</evidence>
<proteinExistence type="inferred from homology"/>
<dbReference type="OrthoDB" id="448893at2759"/>
<dbReference type="Pfam" id="PF00534">
    <property type="entry name" value="Glycos_transf_1"/>
    <property type="match status" value="1"/>
</dbReference>
<keyword evidence="3" id="KW-0812">Transmembrane</keyword>
<dbReference type="UniPathway" id="UPA00378"/>
<sequence length="423" mass="47458">MAEKKGDSKLNVAIIHPDLGIGGAERLIVDAAVELASHGHKFFVFTSHHDKNRCFEETVSGVYCIWCLPTPTYILSTPCFVCVLRCLFVALCMLVMWPSFDVILTDKVSVVIPLLKLKKATKLLKHCILLFWFCFIVIFRIYCCLNSQHTTVLRRIYRKPIDFIEEMTTGMADKILVNSKVTASMFVKTFKHLDARGIEPAVNVNQFNEPANSYKLNFLSINRFERKKNIDLAISAFALFHTLEGDMLQGSDLAEASYLLSPLSTRLILTILHGNACGFDNRLRENVEYLEVLRSLAETEGVSNQVNFITSCLTAERNALLSQCLCDEHFGIVPLEAMLAHKPVIACNSGGPVETVKNGETGFLCDCNPREFSLAKAKLITDPQMAQRRGIEARRHVTGSFSTKICGQHLNQYVVDVARTKRD</sequence>
<evidence type="ECO:0000256" key="3">
    <source>
        <dbReference type="RuleBase" id="RU367136"/>
    </source>
</evidence>
<feature type="transmembrane region" description="Helical" evidence="3">
    <location>
        <begin position="73"/>
        <end position="97"/>
    </location>
</feature>
<comment type="caution">
    <text evidence="5">The sequence shown here is derived from an EMBL/GenBank/DDBJ whole genome shotgun (WGS) entry which is preliminary data.</text>
</comment>
<dbReference type="GO" id="GO:0102704">
    <property type="term" value="F:GDP-Man:Man(2)GlcNAc(2)-PP-Dol alpha-1,6-mannosyltransferase activity"/>
    <property type="evidence" value="ECO:0007669"/>
    <property type="project" value="UniProtKB-UniRule"/>
</dbReference>
<dbReference type="EMBL" id="SMOL01000402">
    <property type="protein sequence ID" value="KAB2616014.1"/>
    <property type="molecule type" value="Genomic_DNA"/>
</dbReference>
<reference evidence="5 6" key="3">
    <citation type="submission" date="2019-11" db="EMBL/GenBank/DDBJ databases">
        <title>A de novo genome assembly of a pear dwarfing rootstock.</title>
        <authorList>
            <person name="Wang F."/>
            <person name="Wang J."/>
            <person name="Li S."/>
            <person name="Zhang Y."/>
            <person name="Fang M."/>
            <person name="Ma L."/>
            <person name="Zhao Y."/>
            <person name="Jiang S."/>
        </authorList>
    </citation>
    <scope>NUCLEOTIDE SEQUENCE [LARGE SCALE GENOMIC DNA]</scope>
    <source>
        <strain evidence="5">S2</strain>
        <tissue evidence="5">Leaf</tissue>
    </source>
</reference>
<evidence type="ECO:0000259" key="4">
    <source>
        <dbReference type="Pfam" id="PF00534"/>
    </source>
</evidence>
<feature type="domain" description="Glycosyl transferase family 1" evidence="4">
    <location>
        <begin position="286"/>
        <end position="395"/>
    </location>
</feature>
<keyword evidence="3" id="KW-1133">Transmembrane helix</keyword>
<name>A0A5N5GZ25_9ROSA</name>
<accession>A0A5N5GZ25</accession>
<comment type="subcellular location">
    <subcellularLocation>
        <location evidence="3">Endoplasmic reticulum membrane</location>
        <topology evidence="3">Single-pass membrane protein</topology>
    </subcellularLocation>
</comment>
<dbReference type="AlphaFoldDB" id="A0A5N5GZ25"/>